<protein>
    <submittedName>
        <fullName evidence="1">Uncharacterized protein</fullName>
    </submittedName>
</protein>
<evidence type="ECO:0000313" key="1">
    <source>
        <dbReference type="EMBL" id="JAI08561.1"/>
    </source>
</evidence>
<dbReference type="EMBL" id="GBXM01000017">
    <property type="protein sequence ID" value="JAI08561.1"/>
    <property type="molecule type" value="Transcribed_RNA"/>
</dbReference>
<proteinExistence type="predicted"/>
<reference evidence="1" key="1">
    <citation type="submission" date="2014-11" db="EMBL/GenBank/DDBJ databases">
        <authorList>
            <person name="Amaro Gonzalez C."/>
        </authorList>
    </citation>
    <scope>NUCLEOTIDE SEQUENCE</scope>
</reference>
<sequence length="46" mass="5256">MVEGILEGPSIGHYRILWSLGQKLHRSSCTDIQPSRCAYMYLFANL</sequence>
<dbReference type="AlphaFoldDB" id="A0A0E9Y2N8"/>
<accession>A0A0E9Y2N8</accession>
<organism evidence="1">
    <name type="scientific">Anguilla anguilla</name>
    <name type="common">European freshwater eel</name>
    <name type="synonym">Muraena anguilla</name>
    <dbReference type="NCBI Taxonomy" id="7936"/>
    <lineage>
        <taxon>Eukaryota</taxon>
        <taxon>Metazoa</taxon>
        <taxon>Chordata</taxon>
        <taxon>Craniata</taxon>
        <taxon>Vertebrata</taxon>
        <taxon>Euteleostomi</taxon>
        <taxon>Actinopterygii</taxon>
        <taxon>Neopterygii</taxon>
        <taxon>Teleostei</taxon>
        <taxon>Anguilliformes</taxon>
        <taxon>Anguillidae</taxon>
        <taxon>Anguilla</taxon>
    </lineage>
</organism>
<name>A0A0E9Y2N8_ANGAN</name>
<reference evidence="1" key="2">
    <citation type="journal article" date="2015" name="Fish Shellfish Immunol.">
        <title>Early steps in the European eel (Anguilla anguilla)-Vibrio vulnificus interaction in the gills: Role of the RtxA13 toxin.</title>
        <authorList>
            <person name="Callol A."/>
            <person name="Pajuelo D."/>
            <person name="Ebbesson L."/>
            <person name="Teles M."/>
            <person name="MacKenzie S."/>
            <person name="Amaro C."/>
        </authorList>
    </citation>
    <scope>NUCLEOTIDE SEQUENCE</scope>
</reference>